<keyword evidence="2" id="KW-0479">Metal-binding</keyword>
<evidence type="ECO:0000313" key="11">
    <source>
        <dbReference type="Proteomes" id="UP000717696"/>
    </source>
</evidence>
<keyword evidence="5" id="KW-0238">DNA-binding</keyword>
<organism evidence="10 11">
    <name type="scientific">Dactylonectria estremocensis</name>
    <dbReference type="NCBI Taxonomy" id="1079267"/>
    <lineage>
        <taxon>Eukaryota</taxon>
        <taxon>Fungi</taxon>
        <taxon>Dikarya</taxon>
        <taxon>Ascomycota</taxon>
        <taxon>Pezizomycotina</taxon>
        <taxon>Sordariomycetes</taxon>
        <taxon>Hypocreomycetidae</taxon>
        <taxon>Hypocreales</taxon>
        <taxon>Nectriaceae</taxon>
        <taxon>Dactylonectria</taxon>
    </lineage>
</organism>
<dbReference type="InterPro" id="IPR036864">
    <property type="entry name" value="Zn2-C6_fun-type_DNA-bd_sf"/>
</dbReference>
<dbReference type="Gene3D" id="4.10.240.10">
    <property type="entry name" value="Zn(2)-C6 fungal-type DNA-binding domain"/>
    <property type="match status" value="1"/>
</dbReference>
<dbReference type="SUPFAM" id="SSF57701">
    <property type="entry name" value="Zn2/Cys6 DNA-binding domain"/>
    <property type="match status" value="1"/>
</dbReference>
<evidence type="ECO:0000256" key="4">
    <source>
        <dbReference type="ARBA" id="ARBA00023015"/>
    </source>
</evidence>
<evidence type="ECO:0000256" key="2">
    <source>
        <dbReference type="ARBA" id="ARBA00022723"/>
    </source>
</evidence>
<dbReference type="GO" id="GO:0005634">
    <property type="term" value="C:nucleus"/>
    <property type="evidence" value="ECO:0007669"/>
    <property type="project" value="UniProtKB-SubCell"/>
</dbReference>
<dbReference type="AlphaFoldDB" id="A0A9P9EHY5"/>
<reference evidence="10" key="1">
    <citation type="journal article" date="2021" name="Nat. Commun.">
        <title>Genetic determinants of endophytism in the Arabidopsis root mycobiome.</title>
        <authorList>
            <person name="Mesny F."/>
            <person name="Miyauchi S."/>
            <person name="Thiergart T."/>
            <person name="Pickel B."/>
            <person name="Atanasova L."/>
            <person name="Karlsson M."/>
            <person name="Huettel B."/>
            <person name="Barry K.W."/>
            <person name="Haridas S."/>
            <person name="Chen C."/>
            <person name="Bauer D."/>
            <person name="Andreopoulos W."/>
            <person name="Pangilinan J."/>
            <person name="LaButti K."/>
            <person name="Riley R."/>
            <person name="Lipzen A."/>
            <person name="Clum A."/>
            <person name="Drula E."/>
            <person name="Henrissat B."/>
            <person name="Kohler A."/>
            <person name="Grigoriev I.V."/>
            <person name="Martin F.M."/>
            <person name="Hacquard S."/>
        </authorList>
    </citation>
    <scope>NUCLEOTIDE SEQUENCE</scope>
    <source>
        <strain evidence="10">MPI-CAGE-AT-0021</strain>
    </source>
</reference>
<feature type="region of interest" description="Disordered" evidence="8">
    <location>
        <begin position="599"/>
        <end position="618"/>
    </location>
</feature>
<comment type="subcellular location">
    <subcellularLocation>
        <location evidence="1">Nucleus</location>
    </subcellularLocation>
</comment>
<dbReference type="GO" id="GO:0008270">
    <property type="term" value="F:zinc ion binding"/>
    <property type="evidence" value="ECO:0007669"/>
    <property type="project" value="InterPro"/>
</dbReference>
<dbReference type="Proteomes" id="UP000717696">
    <property type="component" value="Unassembled WGS sequence"/>
</dbReference>
<dbReference type="GO" id="GO:0045944">
    <property type="term" value="P:positive regulation of transcription by RNA polymerase II"/>
    <property type="evidence" value="ECO:0007669"/>
    <property type="project" value="TreeGrafter"/>
</dbReference>
<dbReference type="InterPro" id="IPR001138">
    <property type="entry name" value="Zn2Cys6_DnaBD"/>
</dbReference>
<feature type="region of interest" description="Disordered" evidence="8">
    <location>
        <begin position="1"/>
        <end position="23"/>
    </location>
</feature>
<dbReference type="GO" id="GO:0043565">
    <property type="term" value="F:sequence-specific DNA binding"/>
    <property type="evidence" value="ECO:0007669"/>
    <property type="project" value="TreeGrafter"/>
</dbReference>
<protein>
    <submittedName>
        <fullName evidence="10">Fungal-specific transcription factor domain-containing protein</fullName>
    </submittedName>
</protein>
<dbReference type="GO" id="GO:0006351">
    <property type="term" value="P:DNA-templated transcription"/>
    <property type="evidence" value="ECO:0007669"/>
    <property type="project" value="InterPro"/>
</dbReference>
<feature type="domain" description="Zn(2)-C6 fungal-type" evidence="9">
    <location>
        <begin position="25"/>
        <end position="55"/>
    </location>
</feature>
<evidence type="ECO:0000256" key="5">
    <source>
        <dbReference type="ARBA" id="ARBA00023125"/>
    </source>
</evidence>
<keyword evidence="7" id="KW-0539">Nucleus</keyword>
<accession>A0A9P9EHY5</accession>
<keyword evidence="6" id="KW-0804">Transcription</keyword>
<dbReference type="GO" id="GO:0000981">
    <property type="term" value="F:DNA-binding transcription factor activity, RNA polymerase II-specific"/>
    <property type="evidence" value="ECO:0007669"/>
    <property type="project" value="InterPro"/>
</dbReference>
<dbReference type="PROSITE" id="PS50048">
    <property type="entry name" value="ZN2_CY6_FUNGAL_2"/>
    <property type="match status" value="1"/>
</dbReference>
<dbReference type="SMART" id="SM00906">
    <property type="entry name" value="Fungal_trans"/>
    <property type="match status" value="1"/>
</dbReference>
<dbReference type="CDD" id="cd12148">
    <property type="entry name" value="fungal_TF_MHR"/>
    <property type="match status" value="1"/>
</dbReference>
<dbReference type="EMBL" id="JAGMUU010000015">
    <property type="protein sequence ID" value="KAH7137459.1"/>
    <property type="molecule type" value="Genomic_DNA"/>
</dbReference>
<dbReference type="InterPro" id="IPR052202">
    <property type="entry name" value="Yeast_MetPath_Reg"/>
</dbReference>
<feature type="compositionally biased region" description="Polar residues" evidence="8">
    <location>
        <begin position="608"/>
        <end position="618"/>
    </location>
</feature>
<keyword evidence="4" id="KW-0805">Transcription regulation</keyword>
<dbReference type="SMART" id="SM00066">
    <property type="entry name" value="GAL4"/>
    <property type="match status" value="1"/>
</dbReference>
<evidence type="ECO:0000313" key="10">
    <source>
        <dbReference type="EMBL" id="KAH7137459.1"/>
    </source>
</evidence>
<dbReference type="Pfam" id="PF00172">
    <property type="entry name" value="Zn_clus"/>
    <property type="match status" value="1"/>
</dbReference>
<dbReference type="InterPro" id="IPR007219">
    <property type="entry name" value="XnlR_reg_dom"/>
</dbReference>
<dbReference type="CDD" id="cd00067">
    <property type="entry name" value="GAL4"/>
    <property type="match status" value="1"/>
</dbReference>
<evidence type="ECO:0000256" key="8">
    <source>
        <dbReference type="SAM" id="MobiDB-lite"/>
    </source>
</evidence>
<sequence length="728" mass="81339">MRSTSNKRSRPTDPDDDPASSKKIRCKQCRTRKVKCGGEYPSCLGCVKANVPCLVSDPTASRDFTRVEVQQLETKIQRIQSLLASTPLLEDLEQEQGTVASGESLSVAAPRFVGPESGADFFLSILDLFRRQLHSTTNSVISQQPQPSPIVYHAPHPFPPLDVATQAIREYFREFHHSHPFLTKPKVYASLSRQPSLAHSPARPDKHCLFQLNMVLAIGSVRLFRDRITNLHPFGFFTAALEASPPSGSTFSTLEDIENLLLVARFGYFYNIGCSLWDLGRLCIRIAVELNLHQKQPSIPLQGRADLQRCRNVFWDSYLLDRLSSSTLGRPFAIDDSAIETELPTTDSPDDGSPDGHGAKMGVFNWLIGLGQITSQIHSSMNEQRATREGDMPVSFLSQGNPRSTSQMGETYPLVRRFHSKLREWRLKAPTSNKPSCLYESDGFFELSYQETRLWLLRAAIDRLPSTTTHPPRTILKPCYQAACGIIDAFDKLRDAGLVTFTRAYMHLVFIASLVVISITHVYPLDSSQNSGPVSPVDLDHWLKDLDDGAYTETVDGSTDILGKARDSLCWLGDGMPDVALYARFFQALEQDLLRARRAGPDDHQDPRSQNWHNPNGENAMQWHETEARNSADSRPTDGLLSQEDANAGLESDEGQHFPMMDSSINLGICLQDSALAEAIQDGYMGIQPSHSTMWPMSDFLGMEGLDLEMSNFVWDMAYPWQDSPPMP</sequence>
<dbReference type="PANTHER" id="PTHR47782:SF12">
    <property type="entry name" value="ZN(II)2CYS6 TRANSCRIPTION FACTOR (EUROFUNG)"/>
    <property type="match status" value="1"/>
</dbReference>
<evidence type="ECO:0000256" key="3">
    <source>
        <dbReference type="ARBA" id="ARBA00022833"/>
    </source>
</evidence>
<evidence type="ECO:0000256" key="6">
    <source>
        <dbReference type="ARBA" id="ARBA00023163"/>
    </source>
</evidence>
<evidence type="ECO:0000256" key="7">
    <source>
        <dbReference type="ARBA" id="ARBA00023242"/>
    </source>
</evidence>
<name>A0A9P9EHY5_9HYPO</name>
<evidence type="ECO:0000256" key="1">
    <source>
        <dbReference type="ARBA" id="ARBA00004123"/>
    </source>
</evidence>
<proteinExistence type="predicted"/>
<keyword evidence="11" id="KW-1185">Reference proteome</keyword>
<evidence type="ECO:0000259" key="9">
    <source>
        <dbReference type="PROSITE" id="PS50048"/>
    </source>
</evidence>
<dbReference type="OrthoDB" id="2399539at2759"/>
<dbReference type="Pfam" id="PF04082">
    <property type="entry name" value="Fungal_trans"/>
    <property type="match status" value="1"/>
</dbReference>
<comment type="caution">
    <text evidence="10">The sequence shown here is derived from an EMBL/GenBank/DDBJ whole genome shotgun (WGS) entry which is preliminary data.</text>
</comment>
<keyword evidence="3" id="KW-0862">Zinc</keyword>
<dbReference type="PANTHER" id="PTHR47782">
    <property type="entry name" value="ZN(II)2CYS6 TRANSCRIPTION FACTOR (EUROFUNG)-RELATED"/>
    <property type="match status" value="1"/>
</dbReference>
<gene>
    <name evidence="10" type="ORF">B0J13DRAFT_78185</name>
</gene>